<dbReference type="SUPFAM" id="SSF48403">
    <property type="entry name" value="Ankyrin repeat"/>
    <property type="match status" value="1"/>
</dbReference>
<feature type="repeat" description="ANK" evidence="2">
    <location>
        <begin position="923"/>
        <end position="955"/>
    </location>
</feature>
<dbReference type="SUPFAM" id="SSF52540">
    <property type="entry name" value="P-loop containing nucleoside triphosphate hydrolases"/>
    <property type="match status" value="1"/>
</dbReference>
<dbReference type="SMART" id="SM00248">
    <property type="entry name" value="ANK"/>
    <property type="match status" value="6"/>
</dbReference>
<dbReference type="PANTHER" id="PTHR46082">
    <property type="entry name" value="ATP/GTP-BINDING PROTEIN-RELATED"/>
    <property type="match status" value="1"/>
</dbReference>
<gene>
    <name evidence="6" type="ORF">PG999_001690</name>
</gene>
<dbReference type="Gene3D" id="3.40.50.1580">
    <property type="entry name" value="Nucleoside phosphorylase domain"/>
    <property type="match status" value="1"/>
</dbReference>
<evidence type="ECO:0000313" key="6">
    <source>
        <dbReference type="EMBL" id="KAK8129310.1"/>
    </source>
</evidence>
<dbReference type="InterPro" id="IPR002110">
    <property type="entry name" value="Ankyrin_rpt"/>
</dbReference>
<protein>
    <recommendedName>
        <fullName evidence="8">Nucleoside phosphorylase domain-containing protein</fullName>
    </recommendedName>
</protein>
<evidence type="ECO:0000313" key="7">
    <source>
        <dbReference type="Proteomes" id="UP001392437"/>
    </source>
</evidence>
<evidence type="ECO:0000256" key="2">
    <source>
        <dbReference type="PROSITE-ProRule" id="PRU00023"/>
    </source>
</evidence>
<dbReference type="PRINTS" id="PR01415">
    <property type="entry name" value="ANKYRIN"/>
</dbReference>
<dbReference type="PROSITE" id="PS50088">
    <property type="entry name" value="ANK_REPEAT"/>
    <property type="match status" value="4"/>
</dbReference>
<dbReference type="GO" id="GO:0009116">
    <property type="term" value="P:nucleoside metabolic process"/>
    <property type="evidence" value="ECO:0007669"/>
    <property type="project" value="InterPro"/>
</dbReference>
<dbReference type="InterPro" id="IPR054471">
    <property type="entry name" value="GPIID_WHD"/>
</dbReference>
<evidence type="ECO:0000259" key="4">
    <source>
        <dbReference type="Pfam" id="PF22939"/>
    </source>
</evidence>
<keyword evidence="3" id="KW-0472">Membrane</keyword>
<keyword evidence="2" id="KW-0040">ANK repeat</keyword>
<comment type="caution">
    <text evidence="6">The sequence shown here is derived from an EMBL/GenBank/DDBJ whole genome shotgun (WGS) entry which is preliminary data.</text>
</comment>
<dbReference type="Pfam" id="PF22939">
    <property type="entry name" value="WHD_GPIID"/>
    <property type="match status" value="1"/>
</dbReference>
<dbReference type="PANTHER" id="PTHR46082:SF11">
    <property type="entry name" value="AAA+ ATPASE DOMAIN-CONTAINING PROTEIN-RELATED"/>
    <property type="match status" value="1"/>
</dbReference>
<dbReference type="InterPro" id="IPR036770">
    <property type="entry name" value="Ankyrin_rpt-contain_sf"/>
</dbReference>
<dbReference type="SUPFAM" id="SSF53167">
    <property type="entry name" value="Purine and uridine phosphorylases"/>
    <property type="match status" value="1"/>
</dbReference>
<feature type="repeat" description="ANK" evidence="2">
    <location>
        <begin position="956"/>
        <end position="988"/>
    </location>
</feature>
<reference evidence="6 7" key="1">
    <citation type="submission" date="2023-01" db="EMBL/GenBank/DDBJ databases">
        <title>Analysis of 21 Apiospora genomes using comparative genomics revels a genus with tremendous synthesis potential of carbohydrate active enzymes and secondary metabolites.</title>
        <authorList>
            <person name="Sorensen T."/>
        </authorList>
    </citation>
    <scope>NUCLEOTIDE SEQUENCE [LARGE SCALE GENOMIC DNA]</scope>
    <source>
        <strain evidence="6 7">CBS 117206</strain>
    </source>
</reference>
<keyword evidence="7" id="KW-1185">Reference proteome</keyword>
<dbReference type="AlphaFoldDB" id="A0AAW0R664"/>
<dbReference type="Pfam" id="PF24883">
    <property type="entry name" value="NPHP3_N"/>
    <property type="match status" value="1"/>
</dbReference>
<dbReference type="Pfam" id="PF12796">
    <property type="entry name" value="Ank_2"/>
    <property type="match status" value="2"/>
</dbReference>
<dbReference type="Gene3D" id="1.25.40.20">
    <property type="entry name" value="Ankyrin repeat-containing domain"/>
    <property type="match status" value="3"/>
</dbReference>
<dbReference type="InterPro" id="IPR053137">
    <property type="entry name" value="NLR-like"/>
</dbReference>
<dbReference type="Gene3D" id="3.40.50.300">
    <property type="entry name" value="P-loop containing nucleotide triphosphate hydrolases"/>
    <property type="match status" value="1"/>
</dbReference>
<dbReference type="Proteomes" id="UP001392437">
    <property type="component" value="Unassembled WGS sequence"/>
</dbReference>
<keyword evidence="3" id="KW-1133">Transmembrane helix</keyword>
<dbReference type="PROSITE" id="PS50297">
    <property type="entry name" value="ANK_REP_REGION"/>
    <property type="match status" value="4"/>
</dbReference>
<feature type="domain" description="Nephrocystin 3-like N-terminal" evidence="5">
    <location>
        <begin position="386"/>
        <end position="551"/>
    </location>
</feature>
<sequence length="1066" mass="119119">MASNLRKYNDYTVGWVCALPKEQTAATAMLDERHDNLPKPPNDSNAYTLGSIGRHNIVIACLPKGKVGTSSAAAVAGRMVSTFPAIRFGLMVGIGGGVPPKVRLGDVVVSVPTGQLPGVVQWDMGKAEDGGNFQRTGALNNPPSLLLTALTQLESKHEFEGSKISEYVESIATKYPRLAAKYLPSDQLQDNLFRAGYSHINKGQSNWGDWEKEDEYEGGDDDCRYCDHSQTVRRKQCEMTVHFGSIASGNQVVKDAALRDRLSKDLGGILCIEMEAAGLPDSFPCVVVRGICDYADSHKNKAWQEHAAAVAAAFAKEILGYVQPNEVAHEQTAQEQLGEKLDCITDDIQQVQRLLLSEQDDMILQWMTPLEYGPQHSDYLEKRHEGTGLWFLDSREYQDWLETAQGTLFCPGIPGSGKTIITSMVINDIENKVKSDGTIGLAYIYFDYRKKDDQTFKNLILCIARQLGRTFHSLPPRLKELYKWHNMYHTQLSLRDALEILDWLAEMYQRVYIVIDALDECQVSDGCRTNLLSELFHLQRRRSVNLFATSRFIPSITERFKQAFTLEIRASKSDVQRYLQSHVGNLPSTTFNGRGLQKKITATVSEAVDGMFLLANIYLDSLDDKLTKKSVLHALKAMKKLHRQCRTSGEYEKDRMLTLAYERAIDRIRSQKPGFSDLAMRALSWITCAKRPLRTLEFQHALGVEVGARGMDQNNLTEIKYLVSICCGLVTVDAKSGIVRLVHYTTQEYLEKCQSVWFPDVHLKISEICTTYLTFRVFESGPTESVNDLISRFRQNPFYIYAATYWVYHASQTLSLDHVTFFLQKQKAVEASIQALRHFNQLALLPKSNKKHRQRLSGLHLAACFGFISATRALLSVHHVDVKDSIDGEDGQTPLWWATANGHEEIVHILLDGGADIEARDNDGRTSLWMAVVSRHLSVAELLIKRGADIEARDGGGRTPLWAAAAAGYKEVSELLIENGANIEVTDDFTWTPLHQAASHGSAKVAKLLIEKGADIEARDKEGQTPLSLAVIGGYSNAVLPLLVIIAIWLRIGPSIRIRGQIPQVE</sequence>
<evidence type="ECO:0008006" key="8">
    <source>
        <dbReference type="Google" id="ProtNLM"/>
    </source>
</evidence>
<dbReference type="GO" id="GO:0003824">
    <property type="term" value="F:catalytic activity"/>
    <property type="evidence" value="ECO:0007669"/>
    <property type="project" value="InterPro"/>
</dbReference>
<dbReference type="EMBL" id="JAQQWP010000002">
    <property type="protein sequence ID" value="KAK8129310.1"/>
    <property type="molecule type" value="Genomic_DNA"/>
</dbReference>
<dbReference type="InterPro" id="IPR027417">
    <property type="entry name" value="P-loop_NTPase"/>
</dbReference>
<keyword evidence="1" id="KW-0677">Repeat</keyword>
<keyword evidence="3" id="KW-0812">Transmembrane</keyword>
<evidence type="ECO:0000259" key="5">
    <source>
        <dbReference type="Pfam" id="PF24883"/>
    </source>
</evidence>
<name>A0AAW0R664_9PEZI</name>
<proteinExistence type="predicted"/>
<feature type="domain" description="GPI inositol-deacylase winged helix" evidence="4">
    <location>
        <begin position="674"/>
        <end position="751"/>
    </location>
</feature>
<organism evidence="6 7">
    <name type="scientific">Apiospora kogelbergensis</name>
    <dbReference type="NCBI Taxonomy" id="1337665"/>
    <lineage>
        <taxon>Eukaryota</taxon>
        <taxon>Fungi</taxon>
        <taxon>Dikarya</taxon>
        <taxon>Ascomycota</taxon>
        <taxon>Pezizomycotina</taxon>
        <taxon>Sordariomycetes</taxon>
        <taxon>Xylariomycetidae</taxon>
        <taxon>Amphisphaeriales</taxon>
        <taxon>Apiosporaceae</taxon>
        <taxon>Apiospora</taxon>
    </lineage>
</organism>
<feature type="transmembrane region" description="Helical" evidence="3">
    <location>
        <begin position="1027"/>
        <end position="1050"/>
    </location>
</feature>
<evidence type="ECO:0000256" key="3">
    <source>
        <dbReference type="SAM" id="Phobius"/>
    </source>
</evidence>
<accession>A0AAW0R664</accession>
<dbReference type="InterPro" id="IPR056884">
    <property type="entry name" value="NPHP3-like_N"/>
</dbReference>
<feature type="repeat" description="ANK" evidence="2">
    <location>
        <begin position="890"/>
        <end position="922"/>
    </location>
</feature>
<dbReference type="InterPro" id="IPR035994">
    <property type="entry name" value="Nucleoside_phosphorylase_sf"/>
</dbReference>
<evidence type="ECO:0000256" key="1">
    <source>
        <dbReference type="ARBA" id="ARBA00022737"/>
    </source>
</evidence>
<feature type="repeat" description="ANK" evidence="2">
    <location>
        <begin position="989"/>
        <end position="1021"/>
    </location>
</feature>